<name>A0A382R3T7_9ZZZZ</name>
<reference evidence="1" key="1">
    <citation type="submission" date="2018-05" db="EMBL/GenBank/DDBJ databases">
        <authorList>
            <person name="Lanie J.A."/>
            <person name="Ng W.-L."/>
            <person name="Kazmierczak K.M."/>
            <person name="Andrzejewski T.M."/>
            <person name="Davidsen T.M."/>
            <person name="Wayne K.J."/>
            <person name="Tettelin H."/>
            <person name="Glass J.I."/>
            <person name="Rusch D."/>
            <person name="Podicherti R."/>
            <person name="Tsui H.-C.T."/>
            <person name="Winkler M.E."/>
        </authorList>
    </citation>
    <scope>NUCLEOTIDE SEQUENCE</scope>
</reference>
<accession>A0A382R3T7</accession>
<protein>
    <submittedName>
        <fullName evidence="1">Uncharacterized protein</fullName>
    </submittedName>
</protein>
<dbReference type="EMBL" id="UINC01118591">
    <property type="protein sequence ID" value="SVC91822.1"/>
    <property type="molecule type" value="Genomic_DNA"/>
</dbReference>
<proteinExistence type="predicted"/>
<organism evidence="1">
    <name type="scientific">marine metagenome</name>
    <dbReference type="NCBI Taxonomy" id="408172"/>
    <lineage>
        <taxon>unclassified sequences</taxon>
        <taxon>metagenomes</taxon>
        <taxon>ecological metagenomes</taxon>
    </lineage>
</organism>
<evidence type="ECO:0000313" key="1">
    <source>
        <dbReference type="EMBL" id="SVC91822.1"/>
    </source>
</evidence>
<sequence>MKKILFFGLLVFSTASLADSLQPTLKNHFSADFVIDAAHTTDGVNYQVSASGDAGPYGRVYLSYVFTDKQQLGDRGEFTGHAWAQNGEDVQTATLQGVYVKQGAEFKMYTLDAVSNGKFTYAVGTLNFVEKTLSFKAADLVVE</sequence>
<gene>
    <name evidence="1" type="ORF">METZ01_LOCUS344676</name>
</gene>
<dbReference type="AlphaFoldDB" id="A0A382R3T7"/>